<dbReference type="InterPro" id="IPR018062">
    <property type="entry name" value="HTH_AraC-typ_CS"/>
</dbReference>
<organism evidence="7 8">
    <name type="scientific">Thalassobaculum litoreum DSM 18839</name>
    <dbReference type="NCBI Taxonomy" id="1123362"/>
    <lineage>
        <taxon>Bacteria</taxon>
        <taxon>Pseudomonadati</taxon>
        <taxon>Pseudomonadota</taxon>
        <taxon>Alphaproteobacteria</taxon>
        <taxon>Rhodospirillales</taxon>
        <taxon>Thalassobaculaceae</taxon>
        <taxon>Thalassobaculum</taxon>
    </lineage>
</organism>
<dbReference type="Pfam" id="PF12833">
    <property type="entry name" value="HTH_18"/>
    <property type="match status" value="1"/>
</dbReference>
<dbReference type="SUPFAM" id="SSF46689">
    <property type="entry name" value="Homeodomain-like"/>
    <property type="match status" value="1"/>
</dbReference>
<keyword evidence="3" id="KW-0238">DNA-binding</keyword>
<dbReference type="PANTHER" id="PTHR11019:SF159">
    <property type="entry name" value="TRANSCRIPTIONAL REGULATOR-RELATED"/>
    <property type="match status" value="1"/>
</dbReference>
<dbReference type="PANTHER" id="PTHR11019">
    <property type="entry name" value="HTH-TYPE TRANSCRIPTIONAL REGULATOR NIMR"/>
    <property type="match status" value="1"/>
</dbReference>
<keyword evidence="4" id="KW-0804">Transcription</keyword>
<dbReference type="CDD" id="cd06124">
    <property type="entry name" value="cupin_NimR-like_N"/>
    <property type="match status" value="1"/>
</dbReference>
<sequence length="279" mass="30229">MLQTGQDNRNRVSPGGGSPDVRDRQHWPKAIVGYAVDYVPGHSTGWHQHDRDQLVHGERGVMTVRTDDGAWIVPPGYAVWVPAGVVHEVRAASAVAMRTLYLRRDAGVPIGPRCRVVSVPTLVRALISRVVALPRDYPETGAEARLVAVLADELADLPSAPLDLPLPRDRRALAVADALIADPADGRDLADWGKRAGASTRTLARLFQGETGMSFGRWRQRRRLLAALERLAAGEPVTAVALDLGYASPSAFIAMFRRTLGAPPTRYLKTPPHRQGSAG</sequence>
<feature type="region of interest" description="Disordered" evidence="5">
    <location>
        <begin position="1"/>
        <end position="24"/>
    </location>
</feature>
<proteinExistence type="predicted"/>
<evidence type="ECO:0000313" key="7">
    <source>
        <dbReference type="EMBL" id="SDF54552.1"/>
    </source>
</evidence>
<protein>
    <submittedName>
        <fullName evidence="7">Transcriptional regulator, AraC family</fullName>
    </submittedName>
</protein>
<keyword evidence="2" id="KW-0805">Transcription regulation</keyword>
<evidence type="ECO:0000313" key="8">
    <source>
        <dbReference type="Proteomes" id="UP000198615"/>
    </source>
</evidence>
<keyword evidence="8" id="KW-1185">Reference proteome</keyword>
<feature type="domain" description="HTH araC/xylS-type" evidence="6">
    <location>
        <begin position="170"/>
        <end position="270"/>
    </location>
</feature>
<dbReference type="GO" id="GO:0003700">
    <property type="term" value="F:DNA-binding transcription factor activity"/>
    <property type="evidence" value="ECO:0007669"/>
    <property type="project" value="InterPro"/>
</dbReference>
<gene>
    <name evidence="7" type="ORF">SAMN05660686_01617</name>
</gene>
<dbReference type="PROSITE" id="PS00041">
    <property type="entry name" value="HTH_ARAC_FAMILY_1"/>
    <property type="match status" value="1"/>
</dbReference>
<evidence type="ECO:0000259" key="6">
    <source>
        <dbReference type="PROSITE" id="PS01124"/>
    </source>
</evidence>
<dbReference type="OrthoDB" id="9804543at2"/>
<dbReference type="RefSeq" id="WP_093149692.1">
    <property type="nucleotide sequence ID" value="NZ_FNBW01000004.1"/>
</dbReference>
<dbReference type="EMBL" id="FNBW01000004">
    <property type="protein sequence ID" value="SDF54552.1"/>
    <property type="molecule type" value="Genomic_DNA"/>
</dbReference>
<comment type="caution">
    <text evidence="7">The sequence shown here is derived from an EMBL/GenBank/DDBJ whole genome shotgun (WGS) entry which is preliminary data.</text>
</comment>
<dbReference type="InterPro" id="IPR011051">
    <property type="entry name" value="RmlC_Cupin_sf"/>
</dbReference>
<evidence type="ECO:0000256" key="5">
    <source>
        <dbReference type="SAM" id="MobiDB-lite"/>
    </source>
</evidence>
<dbReference type="Gene3D" id="2.60.120.10">
    <property type="entry name" value="Jelly Rolls"/>
    <property type="match status" value="1"/>
</dbReference>
<evidence type="ECO:0000256" key="3">
    <source>
        <dbReference type="ARBA" id="ARBA00023125"/>
    </source>
</evidence>
<dbReference type="Gene3D" id="1.10.10.60">
    <property type="entry name" value="Homeodomain-like"/>
    <property type="match status" value="1"/>
</dbReference>
<dbReference type="InterPro" id="IPR014710">
    <property type="entry name" value="RmlC-like_jellyroll"/>
</dbReference>
<dbReference type="AlphaFoldDB" id="A0A8G2BJ22"/>
<dbReference type="InterPro" id="IPR003313">
    <property type="entry name" value="AraC-bd"/>
</dbReference>
<evidence type="ECO:0000256" key="2">
    <source>
        <dbReference type="ARBA" id="ARBA00023015"/>
    </source>
</evidence>
<name>A0A8G2BJ22_9PROT</name>
<dbReference type="SMART" id="SM00342">
    <property type="entry name" value="HTH_ARAC"/>
    <property type="match status" value="1"/>
</dbReference>
<dbReference type="InterPro" id="IPR009057">
    <property type="entry name" value="Homeodomain-like_sf"/>
</dbReference>
<evidence type="ECO:0000256" key="4">
    <source>
        <dbReference type="ARBA" id="ARBA00023163"/>
    </source>
</evidence>
<dbReference type="SUPFAM" id="SSF51182">
    <property type="entry name" value="RmlC-like cupins"/>
    <property type="match status" value="1"/>
</dbReference>
<dbReference type="FunFam" id="1.10.10.60:FF:000132">
    <property type="entry name" value="AraC family transcriptional regulator"/>
    <property type="match status" value="1"/>
</dbReference>
<accession>A0A8G2BJ22</accession>
<evidence type="ECO:0000256" key="1">
    <source>
        <dbReference type="ARBA" id="ARBA00022491"/>
    </source>
</evidence>
<keyword evidence="1" id="KW-0678">Repressor</keyword>
<dbReference type="GO" id="GO:0043565">
    <property type="term" value="F:sequence-specific DNA binding"/>
    <property type="evidence" value="ECO:0007669"/>
    <property type="project" value="InterPro"/>
</dbReference>
<dbReference type="Proteomes" id="UP000198615">
    <property type="component" value="Unassembled WGS sequence"/>
</dbReference>
<dbReference type="InterPro" id="IPR018060">
    <property type="entry name" value="HTH_AraC"/>
</dbReference>
<dbReference type="PROSITE" id="PS01124">
    <property type="entry name" value="HTH_ARAC_FAMILY_2"/>
    <property type="match status" value="1"/>
</dbReference>
<reference evidence="7 8" key="1">
    <citation type="submission" date="2016-10" db="EMBL/GenBank/DDBJ databases">
        <authorList>
            <person name="Varghese N."/>
            <person name="Submissions S."/>
        </authorList>
    </citation>
    <scope>NUCLEOTIDE SEQUENCE [LARGE SCALE GENOMIC DNA]</scope>
    <source>
        <strain evidence="7 8">DSM 18839</strain>
    </source>
</reference>
<dbReference type="Pfam" id="PF02311">
    <property type="entry name" value="AraC_binding"/>
    <property type="match status" value="1"/>
</dbReference>